<sequence>MAKTPDLSTDEQNQAISLFEMGWSVKQVALKLNRSTSAIRRVLKKNGYELEGRRLSTEEKERILKFYSNGCTSIAAIARELNRGETSVARVFKEYGLKTVNPRALHESEKKMVISLYRQGHNSIAEIARLTGRGETAIGRVFKQNNLSHSRRFRKDFSQKQINHMVAMYRDNSTSGQIAEEFQVSDDTVLTILKEAQVVIRPRQYRLSGIRNHDYFAIIDTPEKAYFLGLIIADGSVGIRKNSTNASRRLCIQLQERDAYILQELKRQLGGQDNIIRYTNRREAYFNVSSQQLCDDLARYGVVPRKTGHEVLPTIADELMPHLIRGVFDGDGCACLRTNNRLSVDICGSLALCQGVKEYLKRMIGVNDNKIYTRENQNIHIFSFAERRDVWNFYHLIYRDSTIYLERKKQKFTQFFESRNMKYDPYAVGITCHTSTKLDPISIR</sequence>
<organism evidence="1 2">
    <name type="scientific">Alicyclobacillus dauci</name>
    <dbReference type="NCBI Taxonomy" id="1475485"/>
    <lineage>
        <taxon>Bacteria</taxon>
        <taxon>Bacillati</taxon>
        <taxon>Bacillota</taxon>
        <taxon>Bacilli</taxon>
        <taxon>Bacillales</taxon>
        <taxon>Alicyclobacillaceae</taxon>
        <taxon>Alicyclobacillus</taxon>
    </lineage>
</organism>
<gene>
    <name evidence="1" type="ORF">NZD86_00190</name>
</gene>
<evidence type="ECO:0000313" key="1">
    <source>
        <dbReference type="EMBL" id="WAH37039.1"/>
    </source>
</evidence>
<dbReference type="EMBL" id="CP104064">
    <property type="protein sequence ID" value="WAH37039.1"/>
    <property type="molecule type" value="Genomic_DNA"/>
</dbReference>
<dbReference type="InterPro" id="IPR027434">
    <property type="entry name" value="Homing_endonucl"/>
</dbReference>
<dbReference type="SUPFAM" id="SSF55608">
    <property type="entry name" value="Homing endonucleases"/>
    <property type="match status" value="2"/>
</dbReference>
<reference evidence="1" key="1">
    <citation type="submission" date="2022-08" db="EMBL/GenBank/DDBJ databases">
        <title>Alicyclobacillus dauci DSM2870, complete genome.</title>
        <authorList>
            <person name="Wang Q."/>
            <person name="Cai R."/>
            <person name="Wang Z."/>
        </authorList>
    </citation>
    <scope>NUCLEOTIDE SEQUENCE</scope>
    <source>
        <strain evidence="1">DSM 28700</strain>
    </source>
</reference>
<dbReference type="Proteomes" id="UP001164803">
    <property type="component" value="Chromosome"/>
</dbReference>
<dbReference type="Gene3D" id="3.10.28.10">
    <property type="entry name" value="Homing endonucleases"/>
    <property type="match status" value="2"/>
</dbReference>
<dbReference type="RefSeq" id="WP_268044473.1">
    <property type="nucleotide sequence ID" value="NZ_CP104064.1"/>
</dbReference>
<name>A0ABY6Z2B4_9BACL</name>
<keyword evidence="2" id="KW-1185">Reference proteome</keyword>
<accession>A0ABY6Z2B4</accession>
<dbReference type="Gene3D" id="1.10.10.60">
    <property type="entry name" value="Homeodomain-like"/>
    <property type="match status" value="3"/>
</dbReference>
<protein>
    <submittedName>
        <fullName evidence="1">Helix-turn-helix domain-containing protein</fullName>
    </submittedName>
</protein>
<evidence type="ECO:0000313" key="2">
    <source>
        <dbReference type="Proteomes" id="UP001164803"/>
    </source>
</evidence>
<proteinExistence type="predicted"/>